<organism evidence="5">
    <name type="scientific">Tanacetum cinerariifolium</name>
    <name type="common">Dalmatian daisy</name>
    <name type="synonym">Chrysanthemum cinerariifolium</name>
    <dbReference type="NCBI Taxonomy" id="118510"/>
    <lineage>
        <taxon>Eukaryota</taxon>
        <taxon>Viridiplantae</taxon>
        <taxon>Streptophyta</taxon>
        <taxon>Embryophyta</taxon>
        <taxon>Tracheophyta</taxon>
        <taxon>Spermatophyta</taxon>
        <taxon>Magnoliopsida</taxon>
        <taxon>eudicotyledons</taxon>
        <taxon>Gunneridae</taxon>
        <taxon>Pentapetalae</taxon>
        <taxon>asterids</taxon>
        <taxon>campanulids</taxon>
        <taxon>Asterales</taxon>
        <taxon>Asteraceae</taxon>
        <taxon>Asteroideae</taxon>
        <taxon>Anthemideae</taxon>
        <taxon>Anthemidinae</taxon>
        <taxon>Tanacetum</taxon>
    </lineage>
</organism>
<evidence type="ECO:0000259" key="3">
    <source>
        <dbReference type="Pfam" id="PF13976"/>
    </source>
</evidence>
<gene>
    <name evidence="5" type="ORF">Tci_313030</name>
</gene>
<dbReference type="EMBL" id="BKCJ010106736">
    <property type="protein sequence ID" value="GEX41055.1"/>
    <property type="molecule type" value="Genomic_DNA"/>
</dbReference>
<dbReference type="InterPro" id="IPR025724">
    <property type="entry name" value="GAG-pre-integrase_dom"/>
</dbReference>
<dbReference type="Gene3D" id="3.30.420.10">
    <property type="entry name" value="Ribonuclease H-like superfamily/Ribonuclease H"/>
    <property type="match status" value="1"/>
</dbReference>
<reference evidence="5" key="1">
    <citation type="journal article" date="2019" name="Sci. Rep.">
        <title>Draft genome of Tanacetum cinerariifolium, the natural source of mosquito coil.</title>
        <authorList>
            <person name="Yamashiro T."/>
            <person name="Shiraishi A."/>
            <person name="Satake H."/>
            <person name="Nakayama K."/>
        </authorList>
    </citation>
    <scope>NUCLEOTIDE SEQUENCE</scope>
</reference>
<dbReference type="Pfam" id="PF22936">
    <property type="entry name" value="Pol_BBD"/>
    <property type="match status" value="1"/>
</dbReference>
<dbReference type="GO" id="GO:0008233">
    <property type="term" value="F:peptidase activity"/>
    <property type="evidence" value="ECO:0007669"/>
    <property type="project" value="UniProtKB-KW"/>
</dbReference>
<dbReference type="InterPro" id="IPR012337">
    <property type="entry name" value="RNaseH-like_sf"/>
</dbReference>
<keyword evidence="1" id="KW-0378">Hydrolase</keyword>
<dbReference type="SUPFAM" id="SSF53098">
    <property type="entry name" value="Ribonuclease H-like"/>
    <property type="match status" value="1"/>
</dbReference>
<feature type="domain" description="Retrovirus-related Pol polyprotein from transposon TNT 1-94-like beta-barrel" evidence="4">
    <location>
        <begin position="467"/>
        <end position="540"/>
    </location>
</feature>
<feature type="region of interest" description="Disordered" evidence="2">
    <location>
        <begin position="791"/>
        <end position="836"/>
    </location>
</feature>
<dbReference type="InterPro" id="IPR054722">
    <property type="entry name" value="PolX-like_BBD"/>
</dbReference>
<name>A0A699H6L9_TANCI</name>
<dbReference type="AlphaFoldDB" id="A0A699H6L9"/>
<evidence type="ECO:0000259" key="4">
    <source>
        <dbReference type="Pfam" id="PF22936"/>
    </source>
</evidence>
<dbReference type="InterPro" id="IPR039537">
    <property type="entry name" value="Retrotran_Ty1/copia-like"/>
</dbReference>
<dbReference type="Pfam" id="PF13976">
    <property type="entry name" value="gag_pre-integrs"/>
    <property type="match status" value="1"/>
</dbReference>
<dbReference type="PANTHER" id="PTHR42648:SF32">
    <property type="entry name" value="RIBONUCLEASE H-LIKE DOMAIN, GAG-PRE-INTEGRASE DOMAIN PROTEIN-RELATED"/>
    <property type="match status" value="1"/>
</dbReference>
<sequence length="1209" mass="137624">MKNYKFTTAIVGIKSHLNAVRITAAHIDVNTALIELALLTQVVEGVTTVMLITSVEDKAQRRLELLEDIEKIFGGNVATKKTQRDFLKQQYENFTSSNSEILDQIIDRLQKLNLSDAVICAFLASQSNSPQLAHDDLKQIHLDDMKEMDLRWQMAMLTMRARRECRAPRNQDTKHKESTRRSVLVETPASITLVSCDGLGGYDWRNFMPLKPDLSYTGLDEFTVKPIVENKSYEEETKVVRKNTDTPIIKEWVSDDEIENVTQPKIVKKIVRPNIVKKEFIKPRQQEKDATKIVKKVDSQKLGSKFKMINKACYACRSFDHLQADCHYHQKQFQNQKMVKPMWNNAQRLNHKILAKKTHPYAKKDIVPRAVLRKSGLVSVNTTRQVNAAHPKTTVNAARSMSNLSKKTHSTVKRSIHKNTKLKNSNVNQRVNTVRNNNVNTARPKAVVNAVKGNLGNPQMDLQDQGVIDNGCSMNMTKNMSYLTNYEEIDGGYVAFGGNLKGRKIIGKGNIKIGKLDFENVYFVREIKFNLFSGSQMCDKKNSVFFNNTECIVLSPNFKLIDESQVLLGGPRKNNMYSVDLKNIVPKGGLTCLFAKSTSDESKLWHRRLGHFNFKTMNKLVKGNIVRARTPQQSRVAERRNMTLIEAARTMLADSKLPITFWAEAVNAACYVQNRVLVVKPHNKTPYELFHGRTPTLSFMRPFRCPVTILNTKDHLGKFYVKADEEFFVVYSLNSKIFTIFNSRVRIVEENLHIRFSKNIPNVVGSGPYWLFDIDALTRTMNYEPIVVDTQSNGFADPKSSHDDGKKVDEDPRKDSECKDQEKEDNVNNTNNVNTVSSTVNAAGINEDNELPFDPNMPVVEDVDTFDFSNKDEDDDEMADMNNLDTTIQVSPISTTRVHKDHPLDQMIEDLHLVTQTRNMTKDLEEHGFFWSTAMAKTINREEQIHAQLDGKEIIITGSSIRRDLRLADEEDEAVYKELDDRLVRAATIAFSLEAKQDSDKTTQALEITSLKKRVKKLEKKQRLRTHKRKRLYNVGLIARIDSFEDEQSLGEDASRQGRKINDVDEDITLVNDQDEAKMFDVNDLHGKEVFVEKEVADIEVSAAGKVNDASIATTVSAAATITTKVITLAQTLVEINTLKPKEKMIVLQEPSIRVEEPVKLKKKDQIRLNEEAALKLQAELQAEFDEEQRLAREKAQKEQKANITLIEE</sequence>
<dbReference type="GO" id="GO:0003676">
    <property type="term" value="F:nucleic acid binding"/>
    <property type="evidence" value="ECO:0007669"/>
    <property type="project" value="InterPro"/>
</dbReference>
<dbReference type="InterPro" id="IPR036397">
    <property type="entry name" value="RNaseH_sf"/>
</dbReference>
<evidence type="ECO:0000256" key="1">
    <source>
        <dbReference type="ARBA" id="ARBA00022670"/>
    </source>
</evidence>
<feature type="compositionally biased region" description="Low complexity" evidence="2">
    <location>
        <begin position="827"/>
        <end position="836"/>
    </location>
</feature>
<evidence type="ECO:0000313" key="5">
    <source>
        <dbReference type="EMBL" id="GEX41055.1"/>
    </source>
</evidence>
<dbReference type="GO" id="GO:0006508">
    <property type="term" value="P:proteolysis"/>
    <property type="evidence" value="ECO:0007669"/>
    <property type="project" value="UniProtKB-KW"/>
</dbReference>
<evidence type="ECO:0000256" key="2">
    <source>
        <dbReference type="SAM" id="MobiDB-lite"/>
    </source>
</evidence>
<keyword evidence="1" id="KW-0645">Protease</keyword>
<dbReference type="PANTHER" id="PTHR42648">
    <property type="entry name" value="TRANSPOSASE, PUTATIVE-RELATED"/>
    <property type="match status" value="1"/>
</dbReference>
<comment type="caution">
    <text evidence="5">The sequence shown here is derived from an EMBL/GenBank/DDBJ whole genome shotgun (WGS) entry which is preliminary data.</text>
</comment>
<accession>A0A699H6L9</accession>
<feature type="domain" description="GAG-pre-integrase" evidence="3">
    <location>
        <begin position="575"/>
        <end position="628"/>
    </location>
</feature>
<protein>
    <submittedName>
        <fullName evidence="5">Ribonuclease H-like domain-containing protein</fullName>
    </submittedName>
</protein>
<feature type="compositionally biased region" description="Basic and acidic residues" evidence="2">
    <location>
        <begin position="799"/>
        <end position="826"/>
    </location>
</feature>
<proteinExistence type="predicted"/>